<name>A0A9P6NLI0_9BASI</name>
<dbReference type="GO" id="GO:0006397">
    <property type="term" value="P:mRNA processing"/>
    <property type="evidence" value="ECO:0007669"/>
    <property type="project" value="UniProtKB-KW"/>
</dbReference>
<keyword evidence="3" id="KW-1185">Reference proteome</keyword>
<dbReference type="Proteomes" id="UP000886653">
    <property type="component" value="Unassembled WGS sequence"/>
</dbReference>
<organism evidence="2 3">
    <name type="scientific">Cronartium quercuum f. sp. fusiforme G11</name>
    <dbReference type="NCBI Taxonomy" id="708437"/>
    <lineage>
        <taxon>Eukaryota</taxon>
        <taxon>Fungi</taxon>
        <taxon>Dikarya</taxon>
        <taxon>Basidiomycota</taxon>
        <taxon>Pucciniomycotina</taxon>
        <taxon>Pucciniomycetes</taxon>
        <taxon>Pucciniales</taxon>
        <taxon>Coleosporiaceae</taxon>
        <taxon>Cronartium</taxon>
    </lineage>
</organism>
<comment type="caution">
    <text evidence="2">The sequence shown here is derived from an EMBL/GenBank/DDBJ whole genome shotgun (WGS) entry which is preliminary data.</text>
</comment>
<evidence type="ECO:0000313" key="3">
    <source>
        <dbReference type="Proteomes" id="UP000886653"/>
    </source>
</evidence>
<sequence length="80" mass="9100">MTSVNSRRPTPRMLDLDHCLCCGQTEHWVRACPYNQPVSSTFGGRQFQLNLVHVNRSRFTAELIPNSSPLNKDDMLLQGI</sequence>
<dbReference type="EMBL" id="MU167244">
    <property type="protein sequence ID" value="KAG0147762.1"/>
    <property type="molecule type" value="Genomic_DNA"/>
</dbReference>
<reference evidence="2" key="1">
    <citation type="submission" date="2013-11" db="EMBL/GenBank/DDBJ databases">
        <title>Genome sequence of the fusiform rust pathogen reveals effectors for host alternation and coevolution with pine.</title>
        <authorList>
            <consortium name="DOE Joint Genome Institute"/>
            <person name="Smith K."/>
            <person name="Pendleton A."/>
            <person name="Kubisiak T."/>
            <person name="Anderson C."/>
            <person name="Salamov A."/>
            <person name="Aerts A."/>
            <person name="Riley R."/>
            <person name="Clum A."/>
            <person name="Lindquist E."/>
            <person name="Ence D."/>
            <person name="Campbell M."/>
            <person name="Kronenberg Z."/>
            <person name="Feau N."/>
            <person name="Dhillon B."/>
            <person name="Hamelin R."/>
            <person name="Burleigh J."/>
            <person name="Smith J."/>
            <person name="Yandell M."/>
            <person name="Nelson C."/>
            <person name="Grigoriev I."/>
            <person name="Davis J."/>
        </authorList>
    </citation>
    <scope>NUCLEOTIDE SEQUENCE</scope>
    <source>
        <strain evidence="2">G11</strain>
    </source>
</reference>
<evidence type="ECO:0000313" key="2">
    <source>
        <dbReference type="EMBL" id="KAG0147762.1"/>
    </source>
</evidence>
<dbReference type="AlphaFoldDB" id="A0A9P6NLI0"/>
<evidence type="ECO:0008006" key="4">
    <source>
        <dbReference type="Google" id="ProtNLM"/>
    </source>
</evidence>
<dbReference type="GO" id="GO:0003676">
    <property type="term" value="F:nucleic acid binding"/>
    <property type="evidence" value="ECO:0007669"/>
    <property type="project" value="InterPro"/>
</dbReference>
<dbReference type="SUPFAM" id="SSF57756">
    <property type="entry name" value="Retrovirus zinc finger-like domains"/>
    <property type="match status" value="1"/>
</dbReference>
<keyword evidence="1" id="KW-0507">mRNA processing</keyword>
<dbReference type="Gene3D" id="4.10.60.10">
    <property type="entry name" value="Zinc finger, CCHC-type"/>
    <property type="match status" value="1"/>
</dbReference>
<evidence type="ECO:0000256" key="1">
    <source>
        <dbReference type="ARBA" id="ARBA00022664"/>
    </source>
</evidence>
<protein>
    <recommendedName>
        <fullName evidence="4">CCHC-type domain-containing protein</fullName>
    </recommendedName>
</protein>
<accession>A0A9P6NLI0</accession>
<proteinExistence type="predicted"/>
<dbReference type="InterPro" id="IPR036875">
    <property type="entry name" value="Znf_CCHC_sf"/>
</dbReference>
<dbReference type="GO" id="GO:0008270">
    <property type="term" value="F:zinc ion binding"/>
    <property type="evidence" value="ECO:0007669"/>
    <property type="project" value="InterPro"/>
</dbReference>
<gene>
    <name evidence="2" type="ORF">CROQUDRAFT_697104</name>
</gene>